<evidence type="ECO:0000256" key="1">
    <source>
        <dbReference type="ARBA" id="ARBA00004477"/>
    </source>
</evidence>
<keyword evidence="3" id="KW-0813">Transport</keyword>
<keyword evidence="5" id="KW-0256">Endoplasmic reticulum</keyword>
<keyword evidence="9 11" id="KW-0472">Membrane</keyword>
<feature type="transmembrane region" description="Helical" evidence="11">
    <location>
        <begin position="197"/>
        <end position="215"/>
    </location>
</feature>
<evidence type="ECO:0008006" key="13">
    <source>
        <dbReference type="Google" id="ProtNLM"/>
    </source>
</evidence>
<protein>
    <recommendedName>
        <fullName evidence="13">ER lumen protein-retaining receptor</fullName>
    </recommendedName>
</protein>
<dbReference type="GO" id="GO:0006621">
    <property type="term" value="P:protein retention in ER lumen"/>
    <property type="evidence" value="ECO:0007669"/>
    <property type="project" value="InterPro"/>
</dbReference>
<dbReference type="GO" id="GO:0015031">
    <property type="term" value="P:protein transport"/>
    <property type="evidence" value="ECO:0007669"/>
    <property type="project" value="UniProtKB-KW"/>
</dbReference>
<dbReference type="InterPro" id="IPR000133">
    <property type="entry name" value="ER_ret_rcpt"/>
</dbReference>
<keyword evidence="6" id="KW-0931">ER-Golgi transport</keyword>
<sequence>MAHAAGKTAPPMPVQAAYGVFGLGAYVVFSHAAGGEFSAVLTLSVVFQCLALTLLALQVLSKRSAAGISARALSLDAAALCLRLSSTTWLNGYLPVDMTGDWIYQTFDMVSLAVVAWLLWQVFCTHRSSYQAEEDSLSASPFVLGSLLMAALLHADMNSRPLFDALWMAGLFVSVVAVLPQLWLITRSHGRCEALTSHYIAAMAVSRLLSGTFMWHARHDITCAFWVEGWNHAVWAILGAHALHLLFLADFAYYYVRAVLQDGLNCQLQLAEDSIV</sequence>
<feature type="transmembrane region" description="Helical" evidence="11">
    <location>
        <begin position="102"/>
        <end position="124"/>
    </location>
</feature>
<name>A0A7S2CFI4_9DINO</name>
<evidence type="ECO:0000313" key="12">
    <source>
        <dbReference type="EMBL" id="CAD9424492.1"/>
    </source>
</evidence>
<organism evidence="12">
    <name type="scientific">Alexandrium andersonii</name>
    <dbReference type="NCBI Taxonomy" id="327968"/>
    <lineage>
        <taxon>Eukaryota</taxon>
        <taxon>Sar</taxon>
        <taxon>Alveolata</taxon>
        <taxon>Dinophyceae</taxon>
        <taxon>Gonyaulacales</taxon>
        <taxon>Pyrocystaceae</taxon>
        <taxon>Alexandrium</taxon>
    </lineage>
</organism>
<evidence type="ECO:0000256" key="2">
    <source>
        <dbReference type="ARBA" id="ARBA00010120"/>
    </source>
</evidence>
<feature type="transmembrane region" description="Helical" evidence="11">
    <location>
        <begin position="235"/>
        <end position="256"/>
    </location>
</feature>
<dbReference type="Pfam" id="PF00810">
    <property type="entry name" value="ER_lumen_recept"/>
    <property type="match status" value="1"/>
</dbReference>
<dbReference type="PANTHER" id="PTHR10585">
    <property type="entry name" value="ER LUMEN PROTEIN RETAINING RECEPTOR"/>
    <property type="match status" value="1"/>
</dbReference>
<feature type="transmembrane region" description="Helical" evidence="11">
    <location>
        <begin position="165"/>
        <end position="185"/>
    </location>
</feature>
<evidence type="ECO:0000256" key="5">
    <source>
        <dbReference type="ARBA" id="ARBA00022824"/>
    </source>
</evidence>
<dbReference type="GO" id="GO:0005789">
    <property type="term" value="C:endoplasmic reticulum membrane"/>
    <property type="evidence" value="ECO:0007669"/>
    <property type="project" value="UniProtKB-SubCell"/>
</dbReference>
<keyword evidence="8 11" id="KW-1133">Transmembrane helix</keyword>
<evidence type="ECO:0000256" key="8">
    <source>
        <dbReference type="ARBA" id="ARBA00022989"/>
    </source>
</evidence>
<feature type="transmembrane region" description="Helical" evidence="11">
    <location>
        <begin position="136"/>
        <end position="153"/>
    </location>
</feature>
<proteinExistence type="inferred from homology"/>
<gene>
    <name evidence="12" type="ORF">AAND1436_LOCUS17792</name>
</gene>
<evidence type="ECO:0000256" key="6">
    <source>
        <dbReference type="ARBA" id="ARBA00022892"/>
    </source>
</evidence>
<evidence type="ECO:0000256" key="4">
    <source>
        <dbReference type="ARBA" id="ARBA00022692"/>
    </source>
</evidence>
<keyword evidence="4 11" id="KW-0812">Transmembrane</keyword>
<keyword evidence="7" id="KW-0653">Protein transport</keyword>
<evidence type="ECO:0000256" key="11">
    <source>
        <dbReference type="SAM" id="Phobius"/>
    </source>
</evidence>
<dbReference type="GO" id="GO:0016192">
    <property type="term" value="P:vesicle-mediated transport"/>
    <property type="evidence" value="ECO:0007669"/>
    <property type="project" value="UniProtKB-KW"/>
</dbReference>
<dbReference type="AlphaFoldDB" id="A0A7S2CFI4"/>
<comment type="similarity">
    <text evidence="2">Belongs to the ERD2 family.</text>
</comment>
<evidence type="ECO:0000256" key="7">
    <source>
        <dbReference type="ARBA" id="ARBA00022927"/>
    </source>
</evidence>
<dbReference type="EMBL" id="HBGQ01036126">
    <property type="protein sequence ID" value="CAD9424492.1"/>
    <property type="molecule type" value="Transcribed_RNA"/>
</dbReference>
<comment type="subcellular location">
    <subcellularLocation>
        <location evidence="1">Endoplasmic reticulum membrane</location>
        <topology evidence="1">Multi-pass membrane protein</topology>
    </subcellularLocation>
</comment>
<evidence type="ECO:0000256" key="10">
    <source>
        <dbReference type="ARBA" id="ARBA00023170"/>
    </source>
</evidence>
<feature type="transmembrane region" description="Helical" evidence="11">
    <location>
        <begin position="12"/>
        <end position="33"/>
    </location>
</feature>
<keyword evidence="10" id="KW-0675">Receptor</keyword>
<evidence type="ECO:0000256" key="9">
    <source>
        <dbReference type="ARBA" id="ARBA00023136"/>
    </source>
</evidence>
<feature type="transmembrane region" description="Helical" evidence="11">
    <location>
        <begin position="39"/>
        <end position="60"/>
    </location>
</feature>
<accession>A0A7S2CFI4</accession>
<reference evidence="12" key="1">
    <citation type="submission" date="2021-01" db="EMBL/GenBank/DDBJ databases">
        <authorList>
            <person name="Corre E."/>
            <person name="Pelletier E."/>
            <person name="Niang G."/>
            <person name="Scheremetjew M."/>
            <person name="Finn R."/>
            <person name="Kale V."/>
            <person name="Holt S."/>
            <person name="Cochrane G."/>
            <person name="Meng A."/>
            <person name="Brown T."/>
            <person name="Cohen L."/>
        </authorList>
    </citation>
    <scope>NUCLEOTIDE SEQUENCE</scope>
    <source>
        <strain evidence="12">CCMP2222</strain>
    </source>
</reference>
<evidence type="ECO:0000256" key="3">
    <source>
        <dbReference type="ARBA" id="ARBA00022448"/>
    </source>
</evidence>
<dbReference type="GO" id="GO:0046923">
    <property type="term" value="F:ER retention sequence binding"/>
    <property type="evidence" value="ECO:0007669"/>
    <property type="project" value="InterPro"/>
</dbReference>